<feature type="transmembrane region" description="Helical" evidence="9">
    <location>
        <begin position="100"/>
        <end position="120"/>
    </location>
</feature>
<evidence type="ECO:0000259" key="10">
    <source>
        <dbReference type="PROSITE" id="PS51202"/>
    </source>
</evidence>
<dbReference type="InterPro" id="IPR036721">
    <property type="entry name" value="RCK_C_sf"/>
</dbReference>
<dbReference type="InterPro" id="IPR006153">
    <property type="entry name" value="Cation/H_exchanger_TM"/>
</dbReference>
<name>A0A429ZUT8_9ENTE</name>
<dbReference type="GO" id="GO:1902600">
    <property type="term" value="P:proton transmembrane transport"/>
    <property type="evidence" value="ECO:0007669"/>
    <property type="project" value="InterPro"/>
</dbReference>
<dbReference type="Gene3D" id="1.20.1530.20">
    <property type="match status" value="1"/>
</dbReference>
<feature type="transmembrane region" description="Helical" evidence="9">
    <location>
        <begin position="186"/>
        <end position="204"/>
    </location>
</feature>
<evidence type="ECO:0000256" key="6">
    <source>
        <dbReference type="ARBA" id="ARBA00022989"/>
    </source>
</evidence>
<feature type="transmembrane region" description="Helical" evidence="9">
    <location>
        <begin position="300"/>
        <end position="318"/>
    </location>
</feature>
<dbReference type="SUPFAM" id="SSF116726">
    <property type="entry name" value="TrkA C-terminal domain-like"/>
    <property type="match status" value="1"/>
</dbReference>
<dbReference type="PANTHER" id="PTHR43562:SF1">
    <property type="entry name" value="NA(+)_H(+) ANTIPORTER YJBQ-RELATED"/>
    <property type="match status" value="1"/>
</dbReference>
<feature type="transmembrane region" description="Helical" evidence="9">
    <location>
        <begin position="225"/>
        <end position="251"/>
    </location>
</feature>
<keyword evidence="3" id="KW-0813">Transport</keyword>
<evidence type="ECO:0000256" key="9">
    <source>
        <dbReference type="SAM" id="Phobius"/>
    </source>
</evidence>
<keyword evidence="6 9" id="KW-1133">Transmembrane helix</keyword>
<keyword evidence="12" id="KW-1185">Reference proteome</keyword>
<keyword evidence="7" id="KW-0406">Ion transport</keyword>
<dbReference type="GO" id="GO:0008324">
    <property type="term" value="F:monoatomic cation transmembrane transporter activity"/>
    <property type="evidence" value="ECO:0007669"/>
    <property type="project" value="InterPro"/>
</dbReference>
<feature type="transmembrane region" description="Helical" evidence="9">
    <location>
        <begin position="363"/>
        <end position="380"/>
    </location>
</feature>
<evidence type="ECO:0000256" key="8">
    <source>
        <dbReference type="ARBA" id="ARBA00023136"/>
    </source>
</evidence>
<reference evidence="11 12" key="1">
    <citation type="submission" date="2017-05" db="EMBL/GenBank/DDBJ databases">
        <title>Vagococcus spp. assemblies.</title>
        <authorList>
            <person name="Gulvik C.A."/>
        </authorList>
    </citation>
    <scope>NUCLEOTIDE SEQUENCE [LARGE SCALE GENOMIC DNA]</scope>
    <source>
        <strain evidence="11 12">NCFB 2777</strain>
    </source>
</reference>
<dbReference type="InterPro" id="IPR006037">
    <property type="entry name" value="RCK_C"/>
</dbReference>
<keyword evidence="5 9" id="KW-0812">Transmembrane</keyword>
<dbReference type="RefSeq" id="WP_126778206.1">
    <property type="nucleotide sequence ID" value="NZ_CAUQJP010000138.1"/>
</dbReference>
<comment type="similarity">
    <text evidence="2">Belongs to the monovalent cation:proton antiporter 2 (CPA2) transporter (TC 2.A.37) family.</text>
</comment>
<dbReference type="GO" id="GO:0006813">
    <property type="term" value="P:potassium ion transport"/>
    <property type="evidence" value="ECO:0007669"/>
    <property type="project" value="InterPro"/>
</dbReference>
<keyword evidence="4" id="KW-0050">Antiport</keyword>
<feature type="transmembrane region" description="Helical" evidence="9">
    <location>
        <begin position="330"/>
        <end position="351"/>
    </location>
</feature>
<sequence length="610" mass="67788">MEKLSLVIVLLAALMIPLLMGRFKVNVFPSIVAEILVGILLGRSVLGIVEVDQYLEIFSSLGVVFLVFLSGMEIDFTLFKGKKASSQTPQNEPNPLQLAVYSYVSMLLVSLAVSLFFHFSGLFTDYWLLFIIFSSIALGIVIASLKERELLSKPFGQTVLLIAVLGEITPLVLLTVYSSVFGSGDSNLWMILLILGAAALLLRFKKVYVFFEKIDKVTTQLDIRLAFFIIFTLVMVAEGTGAESVLGAFLAGIVMKLLKPREDTVEKLDSFGYGFFIPIYFLVTGINLDLSAIFQDSKTLLLIPLFFMAFFVTRILVFPILNRQFKTKNAWAGTFLSATTLTLILPILEVAEEIGTVNDNQKGALILSAVLTCVLFPLLYNKLYVKEEEHITPILVNIIGANPLTVSIANQLKKKDYDVTLFTDNIENYQTFESDSDLVLLDDLGSDFGQIENFNSPDILVINHQDKGLQHELAIKGKAYGIERVLVHFDTNNILEDNYPELKAAAVEIFSTFDAQASLLRAMIETPSIIKIIDDTETGLYEATVNNSRFTGQAIKNLPFVQAITISKIRRGEELITPHGNTMIELGDHLIFTGNKADIGEVKRELELKN</sequence>
<evidence type="ECO:0000256" key="3">
    <source>
        <dbReference type="ARBA" id="ARBA00022448"/>
    </source>
</evidence>
<evidence type="ECO:0000256" key="7">
    <source>
        <dbReference type="ARBA" id="ARBA00023065"/>
    </source>
</evidence>
<comment type="caution">
    <text evidence="11">The sequence shown here is derived from an EMBL/GenBank/DDBJ whole genome shotgun (WGS) entry which is preliminary data.</text>
</comment>
<accession>A0A429ZUT8</accession>
<dbReference type="Gene3D" id="3.30.70.1450">
    <property type="entry name" value="Regulator of K+ conductance, C-terminal domain"/>
    <property type="match status" value="1"/>
</dbReference>
<evidence type="ECO:0000256" key="2">
    <source>
        <dbReference type="ARBA" id="ARBA00005551"/>
    </source>
</evidence>
<dbReference type="GO" id="GO:0016020">
    <property type="term" value="C:membrane"/>
    <property type="evidence" value="ECO:0007669"/>
    <property type="project" value="UniProtKB-SubCell"/>
</dbReference>
<evidence type="ECO:0000256" key="5">
    <source>
        <dbReference type="ARBA" id="ARBA00022692"/>
    </source>
</evidence>
<protein>
    <submittedName>
        <fullName evidence="11">Potassium transporter</fullName>
    </submittedName>
</protein>
<organism evidence="11 12">
    <name type="scientific">Vagococcus salmoninarum</name>
    <dbReference type="NCBI Taxonomy" id="2739"/>
    <lineage>
        <taxon>Bacteria</taxon>
        <taxon>Bacillati</taxon>
        <taxon>Bacillota</taxon>
        <taxon>Bacilli</taxon>
        <taxon>Lactobacillales</taxon>
        <taxon>Enterococcaceae</taxon>
        <taxon>Vagococcus</taxon>
    </lineage>
</organism>
<dbReference type="EMBL" id="NGJU01000002">
    <property type="protein sequence ID" value="RST97459.1"/>
    <property type="molecule type" value="Genomic_DNA"/>
</dbReference>
<feature type="domain" description="RCK C-terminal" evidence="10">
    <location>
        <begin position="524"/>
        <end position="608"/>
    </location>
</feature>
<comment type="subcellular location">
    <subcellularLocation>
        <location evidence="1">Membrane</location>
        <topology evidence="1">Multi-pass membrane protein</topology>
    </subcellularLocation>
</comment>
<evidence type="ECO:0000313" key="12">
    <source>
        <dbReference type="Proteomes" id="UP000287239"/>
    </source>
</evidence>
<dbReference type="OrthoDB" id="9793589at2"/>
<evidence type="ECO:0000256" key="4">
    <source>
        <dbReference type="ARBA" id="ARBA00022449"/>
    </source>
</evidence>
<keyword evidence="8 9" id="KW-0472">Membrane</keyword>
<proteinExistence type="inferred from homology"/>
<dbReference type="PANTHER" id="PTHR43562">
    <property type="entry name" value="NAPA-TYPE SODIUM/HYDROGEN ANTIPORTER"/>
    <property type="match status" value="1"/>
</dbReference>
<evidence type="ECO:0000256" key="1">
    <source>
        <dbReference type="ARBA" id="ARBA00004141"/>
    </source>
</evidence>
<evidence type="ECO:0000313" key="11">
    <source>
        <dbReference type="EMBL" id="RST97459.1"/>
    </source>
</evidence>
<dbReference type="AlphaFoldDB" id="A0A429ZUT8"/>
<dbReference type="Pfam" id="PF00999">
    <property type="entry name" value="Na_H_Exchanger"/>
    <property type="match status" value="1"/>
</dbReference>
<dbReference type="PROSITE" id="PS51202">
    <property type="entry name" value="RCK_C"/>
    <property type="match status" value="1"/>
</dbReference>
<dbReference type="GeneID" id="98567124"/>
<dbReference type="InterPro" id="IPR038770">
    <property type="entry name" value="Na+/solute_symporter_sf"/>
</dbReference>
<dbReference type="Pfam" id="PF02080">
    <property type="entry name" value="TrkA_C"/>
    <property type="match status" value="1"/>
</dbReference>
<feature type="transmembrane region" description="Helical" evidence="9">
    <location>
        <begin position="57"/>
        <end position="79"/>
    </location>
</feature>
<gene>
    <name evidence="11" type="ORF">CBF35_01985</name>
</gene>
<dbReference type="GO" id="GO:0015297">
    <property type="term" value="F:antiporter activity"/>
    <property type="evidence" value="ECO:0007669"/>
    <property type="project" value="UniProtKB-KW"/>
</dbReference>
<feature type="transmembrane region" description="Helical" evidence="9">
    <location>
        <begin position="158"/>
        <end position="180"/>
    </location>
</feature>
<feature type="transmembrane region" description="Helical" evidence="9">
    <location>
        <begin position="126"/>
        <end position="146"/>
    </location>
</feature>
<feature type="transmembrane region" description="Helical" evidence="9">
    <location>
        <begin position="271"/>
        <end position="288"/>
    </location>
</feature>
<dbReference type="Proteomes" id="UP000287239">
    <property type="component" value="Unassembled WGS sequence"/>
</dbReference>